<feature type="compositionally biased region" description="Basic and acidic residues" evidence="2">
    <location>
        <begin position="326"/>
        <end position="339"/>
    </location>
</feature>
<evidence type="ECO:0000313" key="4">
    <source>
        <dbReference type="EMBL" id="KAK1682412.1"/>
    </source>
</evidence>
<organism evidence="4 5">
    <name type="scientific">Lolium multiflorum</name>
    <name type="common">Italian ryegrass</name>
    <name type="synonym">Lolium perenne subsp. multiflorum</name>
    <dbReference type="NCBI Taxonomy" id="4521"/>
    <lineage>
        <taxon>Eukaryota</taxon>
        <taxon>Viridiplantae</taxon>
        <taxon>Streptophyta</taxon>
        <taxon>Embryophyta</taxon>
        <taxon>Tracheophyta</taxon>
        <taxon>Spermatophyta</taxon>
        <taxon>Magnoliopsida</taxon>
        <taxon>Liliopsida</taxon>
        <taxon>Poales</taxon>
        <taxon>Poaceae</taxon>
        <taxon>BOP clade</taxon>
        <taxon>Pooideae</taxon>
        <taxon>Poodae</taxon>
        <taxon>Poeae</taxon>
        <taxon>Poeae Chloroplast Group 2 (Poeae type)</taxon>
        <taxon>Loliodinae</taxon>
        <taxon>Loliinae</taxon>
        <taxon>Lolium</taxon>
    </lineage>
</organism>
<evidence type="ECO:0000256" key="2">
    <source>
        <dbReference type="SAM" id="MobiDB-lite"/>
    </source>
</evidence>
<feature type="compositionally biased region" description="Acidic residues" evidence="2">
    <location>
        <begin position="260"/>
        <end position="270"/>
    </location>
</feature>
<reference evidence="4" key="1">
    <citation type="submission" date="2023-07" db="EMBL/GenBank/DDBJ databases">
        <title>A chromosome-level genome assembly of Lolium multiflorum.</title>
        <authorList>
            <person name="Chen Y."/>
            <person name="Copetti D."/>
            <person name="Kolliker R."/>
            <person name="Studer B."/>
        </authorList>
    </citation>
    <scope>NUCLEOTIDE SEQUENCE</scope>
    <source>
        <strain evidence="4">02402/16</strain>
        <tissue evidence="4">Leaf</tissue>
    </source>
</reference>
<feature type="compositionally biased region" description="Polar residues" evidence="2">
    <location>
        <begin position="488"/>
        <end position="500"/>
    </location>
</feature>
<feature type="compositionally biased region" description="Basic and acidic residues" evidence="2">
    <location>
        <begin position="505"/>
        <end position="525"/>
    </location>
</feature>
<evidence type="ECO:0000259" key="3">
    <source>
        <dbReference type="Pfam" id="PF04195"/>
    </source>
</evidence>
<evidence type="ECO:0000313" key="5">
    <source>
        <dbReference type="Proteomes" id="UP001231189"/>
    </source>
</evidence>
<feature type="coiled-coil region" evidence="1">
    <location>
        <begin position="607"/>
        <end position="757"/>
    </location>
</feature>
<evidence type="ECO:0000256" key="1">
    <source>
        <dbReference type="SAM" id="Coils"/>
    </source>
</evidence>
<sequence>MEARAPGTETVPDPQPGERVVFGAHFDRGLGLPASAFFRRFLEYFGLQPQHLPANAFAQTADGNLRSCGAASIYSRQNTPFPKIPTADSVKKWQQSFFYVKSANAGFDWVNLPEFDPAPPTARKNWGNNFRPADPEAEVNLLWTCLQDLVTVERLCATDLLCCYASRRVLPLQARAHKICHMSSRLDPTRTYLLELTKAQVARRVNHISQAKLPENWDWGLEPYSRRELPPAVGFPSSVQRLEDGDLAHKQWVADHVDPADEAGDDENLEAPDHGPNDVPSSPQPHDEDPEPDVPASSEPIPAVPLAVRPPAASSSSTAAPQGWKRPTERSTARQEARAKKLRRAGPKPVPETAGAAIKLAQGAGSGSIPAADSGLQRRRREPTPLPPSRPRTPPVVPPPSTGAVLSSVAPSPGAPGSGARGEPAPRGSQPTLDQMFPRRVRIVGATAGAGRGAGGAASPAAGVGGSAPEVVILDASSDEAPPAPDSTVPTGPASSTAPPLSSEPARDEPVEQEPARDEPAEHEPVGAADADARALVTTRQGSVLPPEGLYVAKAAMLTHVVSASESSLGSAGTMEKDWHRAGACEVTSRDGRPGVAPMDIFFSGFRAMAKRQAEETEARLARLEAAEQTVADRRTALYNRLVVGYHKAKNERAEMARELEAAQAVAARVPQLEAHLRTARERCATAEETAKTLTAKVQETHGELERLRRLESSHVLELKEARETGRKEVEDLSRRLKDVEQQCQALRDEVTSKSQELTDTAKRWVTHMSVLDRGLAAAFPEAQAEALAAAGRARDERRRTTGEQSLDCFSMDDYLASMAARVEPITKLGWELRKAAEELCRLLWPTETLPQELGNFFKWLESAPDRFLDWKESAARAGADMALSFVLSWYNEVSLDQLEYRHAGVEEKLPAENKTARLARACAIAAFVDKGVFITDPNPPEDDSDEEPEDEEIEMESPPGARPTGPPPAGA</sequence>
<proteinExistence type="predicted"/>
<gene>
    <name evidence="4" type="ORF">QYE76_043260</name>
</gene>
<dbReference type="Proteomes" id="UP001231189">
    <property type="component" value="Unassembled WGS sequence"/>
</dbReference>
<name>A0AAD8WVD9_LOLMU</name>
<dbReference type="PANTHER" id="PTHR33026">
    <property type="entry name" value="OS06G0360600 PROTEIN"/>
    <property type="match status" value="1"/>
</dbReference>
<dbReference type="Pfam" id="PF04195">
    <property type="entry name" value="Transposase_28"/>
    <property type="match status" value="1"/>
</dbReference>
<feature type="compositionally biased region" description="Low complexity" evidence="2">
    <location>
        <begin position="300"/>
        <end position="321"/>
    </location>
</feature>
<accession>A0AAD8WVD9</accession>
<dbReference type="AlphaFoldDB" id="A0AAD8WVD9"/>
<dbReference type="InterPro" id="IPR007321">
    <property type="entry name" value="Transposase_28"/>
</dbReference>
<feature type="region of interest" description="Disordered" evidence="2">
    <location>
        <begin position="934"/>
        <end position="972"/>
    </location>
</feature>
<feature type="compositionally biased region" description="Acidic residues" evidence="2">
    <location>
        <begin position="940"/>
        <end position="956"/>
    </location>
</feature>
<keyword evidence="1" id="KW-0175">Coiled coil</keyword>
<keyword evidence="5" id="KW-1185">Reference proteome</keyword>
<dbReference type="EMBL" id="JAUUTY010000002">
    <property type="protein sequence ID" value="KAK1682412.1"/>
    <property type="molecule type" value="Genomic_DNA"/>
</dbReference>
<feature type="domain" description="Transposase (putative) gypsy type" evidence="3">
    <location>
        <begin position="20"/>
        <end position="57"/>
    </location>
</feature>
<protein>
    <recommendedName>
        <fullName evidence="3">Transposase (putative) gypsy type domain-containing protein</fullName>
    </recommendedName>
</protein>
<feature type="compositionally biased region" description="Pro residues" evidence="2">
    <location>
        <begin position="384"/>
        <end position="401"/>
    </location>
</feature>
<feature type="region of interest" description="Disordered" evidence="2">
    <location>
        <begin position="259"/>
        <end position="530"/>
    </location>
</feature>
<feature type="compositionally biased region" description="Pro residues" evidence="2">
    <location>
        <begin position="961"/>
        <end position="972"/>
    </location>
</feature>
<comment type="caution">
    <text evidence="4">The sequence shown here is derived from an EMBL/GenBank/DDBJ whole genome shotgun (WGS) entry which is preliminary data.</text>
</comment>
<dbReference type="PANTHER" id="PTHR33026:SF7">
    <property type="entry name" value="OS03G0100275 PROTEIN"/>
    <property type="match status" value="1"/>
</dbReference>